<sequence length="564" mass="64342">MAGHSPPEKRHLSRNSRMPDLRPPPRAPSPPPPATDLDQERRAHRVIMATPNNTGLLPGHLMNPQHQRAVIHSTMQAQHNTALQTIPAHMPADRHLFDPQRRYGVQISDIRNECMTEADARHALSSFVIFRMQKLQCPNEVDEEGYPLRPTWQRISLVEETTLSQQEATRKVNALLKETGPVGDKKSALGPAVQRQIEKVQQELQQKDPDPRYQYILAQLESQLKRIEKSSPLVMVKRSKKSKRGKAIKTLSMQPKKSAKHERVAVTVYFKRTPKPGECATTMLIEREIRRKTPMLPAPERQSIQQSQLPPQPRAQQPAPIQPPTAHPPIRPIQNEYPDGQRHFDTKATRGSSRSSRSSPSSGFSSDSESSRTTSTDSASDARRPQYRRASHSREQSQHRYSTRPEGLDIVRRHPKKDQDTASTSSAARSLPHGKRWTPPSTLDNDERRDYPNLDGGRKGKKVGFLESRPPTTRPLPYAHVSDDQGRRNLLDDKLERWNKQLHRNQLMDAHLGPDFRRKLDEQCVSPRGSYERREPARHGADESRNPFDMFKGRSASYTAPYRR</sequence>
<reference evidence="2 3" key="1">
    <citation type="journal article" date="2014" name="Genome Biol. Evol.">
        <title>Comparative genomics and transcriptomics analyses reveal divergent lifestyle features of nematode endoparasitic fungus Hirsutella minnesotensis.</title>
        <authorList>
            <person name="Lai Y."/>
            <person name="Liu K."/>
            <person name="Zhang X."/>
            <person name="Zhang X."/>
            <person name="Li K."/>
            <person name="Wang N."/>
            <person name="Shu C."/>
            <person name="Wu Y."/>
            <person name="Wang C."/>
            <person name="Bushley K.E."/>
            <person name="Xiang M."/>
            <person name="Liu X."/>
        </authorList>
    </citation>
    <scope>NUCLEOTIDE SEQUENCE [LARGE SCALE GENOMIC DNA]</scope>
    <source>
        <strain evidence="2 3">3608</strain>
    </source>
</reference>
<dbReference type="OrthoDB" id="3440029at2759"/>
<evidence type="ECO:0000313" key="2">
    <source>
        <dbReference type="EMBL" id="KJZ72871.1"/>
    </source>
</evidence>
<feature type="compositionally biased region" description="Basic and acidic residues" evidence="1">
    <location>
        <begin position="339"/>
        <end position="348"/>
    </location>
</feature>
<feature type="region of interest" description="Disordered" evidence="1">
    <location>
        <begin position="524"/>
        <end position="564"/>
    </location>
</feature>
<feature type="compositionally biased region" description="Basic and acidic residues" evidence="1">
    <location>
        <begin position="445"/>
        <end position="458"/>
    </location>
</feature>
<accession>A0A0F7ZHL9</accession>
<feature type="compositionally biased region" description="Pro residues" evidence="1">
    <location>
        <begin position="320"/>
        <end position="331"/>
    </location>
</feature>
<feature type="compositionally biased region" description="Low complexity" evidence="1">
    <location>
        <begin position="349"/>
        <end position="379"/>
    </location>
</feature>
<organism evidence="2 3">
    <name type="scientific">Hirsutella minnesotensis 3608</name>
    <dbReference type="NCBI Taxonomy" id="1043627"/>
    <lineage>
        <taxon>Eukaryota</taxon>
        <taxon>Fungi</taxon>
        <taxon>Dikarya</taxon>
        <taxon>Ascomycota</taxon>
        <taxon>Pezizomycotina</taxon>
        <taxon>Sordariomycetes</taxon>
        <taxon>Hypocreomycetidae</taxon>
        <taxon>Hypocreales</taxon>
        <taxon>Ophiocordycipitaceae</taxon>
        <taxon>Hirsutella</taxon>
    </lineage>
</organism>
<feature type="compositionally biased region" description="Basic and acidic residues" evidence="1">
    <location>
        <begin position="1"/>
        <end position="10"/>
    </location>
</feature>
<dbReference type="AlphaFoldDB" id="A0A0F7ZHL9"/>
<dbReference type="Proteomes" id="UP000054481">
    <property type="component" value="Unassembled WGS sequence"/>
</dbReference>
<feature type="region of interest" description="Disordered" evidence="1">
    <location>
        <begin position="297"/>
        <end position="487"/>
    </location>
</feature>
<feature type="compositionally biased region" description="Pro residues" evidence="1">
    <location>
        <begin position="21"/>
        <end position="34"/>
    </location>
</feature>
<feature type="compositionally biased region" description="Low complexity" evidence="1">
    <location>
        <begin position="302"/>
        <end position="319"/>
    </location>
</feature>
<name>A0A0F7ZHL9_9HYPO</name>
<keyword evidence="3" id="KW-1185">Reference proteome</keyword>
<feature type="region of interest" description="Disordered" evidence="1">
    <location>
        <begin position="1"/>
        <end position="37"/>
    </location>
</feature>
<gene>
    <name evidence="2" type="ORF">HIM_07815</name>
</gene>
<evidence type="ECO:0000313" key="3">
    <source>
        <dbReference type="Proteomes" id="UP000054481"/>
    </source>
</evidence>
<feature type="compositionally biased region" description="Basic and acidic residues" evidence="1">
    <location>
        <begin position="530"/>
        <end position="546"/>
    </location>
</feature>
<feature type="region of interest" description="Disordered" evidence="1">
    <location>
        <begin position="238"/>
        <end position="260"/>
    </location>
</feature>
<protein>
    <submittedName>
        <fullName evidence="2">Uncharacterized protein</fullName>
    </submittedName>
</protein>
<feature type="compositionally biased region" description="Basic residues" evidence="1">
    <location>
        <begin position="238"/>
        <end position="247"/>
    </location>
</feature>
<proteinExistence type="predicted"/>
<feature type="compositionally biased region" description="Basic and acidic residues" evidence="1">
    <location>
        <begin position="406"/>
        <end position="420"/>
    </location>
</feature>
<evidence type="ECO:0000256" key="1">
    <source>
        <dbReference type="SAM" id="MobiDB-lite"/>
    </source>
</evidence>
<dbReference type="EMBL" id="KQ030541">
    <property type="protein sequence ID" value="KJZ72871.1"/>
    <property type="molecule type" value="Genomic_DNA"/>
</dbReference>